<dbReference type="InterPro" id="IPR018376">
    <property type="entry name" value="Enoyl-CoA_hyd/isom_CS"/>
</dbReference>
<proteinExistence type="inferred from homology"/>
<evidence type="ECO:0000313" key="5">
    <source>
        <dbReference type="Proteomes" id="UP001148125"/>
    </source>
</evidence>
<dbReference type="EMBL" id="JAOTPO010000009">
    <property type="protein sequence ID" value="MDE5414526.1"/>
    <property type="molecule type" value="Genomic_DNA"/>
</dbReference>
<accession>A0ABT5VH62</accession>
<sequence>MMGKLVRYQKSDGVATVTIDNPPMNVLSGQVTKELGEVFSALSEDPEVIAIILTGAGERAFMAGADIKEFPNWLHMNKQELKTMNLQSHKVLNQIDEIQKPTIAMLNGITFGGGCELALTCDIRIAEEHAQIGLPEVKLGLFPGGGGTQRLPRLVGEAKAKELMFLGDPLTAQEAREIGLVNKVVATGEGMATAEKMARKMARYSLEALSRIKKSVNEGMELEFNKAIELEATYFASVFQTEDVKEGVQAFIEKRQPNFKHR</sequence>
<dbReference type="RefSeq" id="WP_275119139.1">
    <property type="nucleotide sequence ID" value="NZ_JAOTPO010000009.1"/>
</dbReference>
<dbReference type="PROSITE" id="PS00166">
    <property type="entry name" value="ENOYL_COA_HYDRATASE"/>
    <property type="match status" value="1"/>
</dbReference>
<dbReference type="PANTHER" id="PTHR11941">
    <property type="entry name" value="ENOYL-COA HYDRATASE-RELATED"/>
    <property type="match status" value="1"/>
</dbReference>
<evidence type="ECO:0000256" key="2">
    <source>
        <dbReference type="ARBA" id="ARBA00023239"/>
    </source>
</evidence>
<evidence type="ECO:0000256" key="1">
    <source>
        <dbReference type="ARBA" id="ARBA00005254"/>
    </source>
</evidence>
<comment type="similarity">
    <text evidence="1 3">Belongs to the enoyl-CoA hydratase/isomerase family.</text>
</comment>
<name>A0ABT5VH62_9BACI</name>
<dbReference type="CDD" id="cd06558">
    <property type="entry name" value="crotonase-like"/>
    <property type="match status" value="1"/>
</dbReference>
<keyword evidence="5" id="KW-1185">Reference proteome</keyword>
<organism evidence="4 5">
    <name type="scientific">Alkalihalobacterium chitinilyticum</name>
    <dbReference type="NCBI Taxonomy" id="2980103"/>
    <lineage>
        <taxon>Bacteria</taxon>
        <taxon>Bacillati</taxon>
        <taxon>Bacillota</taxon>
        <taxon>Bacilli</taxon>
        <taxon>Bacillales</taxon>
        <taxon>Bacillaceae</taxon>
        <taxon>Alkalihalobacterium</taxon>
    </lineage>
</organism>
<protein>
    <submittedName>
        <fullName evidence="4">Enoyl-CoA hydratase</fullName>
    </submittedName>
</protein>
<comment type="caution">
    <text evidence="4">The sequence shown here is derived from an EMBL/GenBank/DDBJ whole genome shotgun (WGS) entry which is preliminary data.</text>
</comment>
<evidence type="ECO:0000256" key="3">
    <source>
        <dbReference type="RuleBase" id="RU003707"/>
    </source>
</evidence>
<dbReference type="InterPro" id="IPR029045">
    <property type="entry name" value="ClpP/crotonase-like_dom_sf"/>
</dbReference>
<evidence type="ECO:0000313" key="4">
    <source>
        <dbReference type="EMBL" id="MDE5414526.1"/>
    </source>
</evidence>
<dbReference type="Gene3D" id="1.10.12.10">
    <property type="entry name" value="Lyase 2-enoyl-coa Hydratase, Chain A, domain 2"/>
    <property type="match status" value="1"/>
</dbReference>
<gene>
    <name evidence="4" type="ORF">N7Z68_14190</name>
</gene>
<dbReference type="Proteomes" id="UP001148125">
    <property type="component" value="Unassembled WGS sequence"/>
</dbReference>
<dbReference type="SUPFAM" id="SSF52096">
    <property type="entry name" value="ClpP/crotonase"/>
    <property type="match status" value="1"/>
</dbReference>
<keyword evidence="2" id="KW-0456">Lyase</keyword>
<dbReference type="InterPro" id="IPR001753">
    <property type="entry name" value="Enoyl-CoA_hydra/iso"/>
</dbReference>
<dbReference type="Pfam" id="PF00378">
    <property type="entry name" value="ECH_1"/>
    <property type="match status" value="1"/>
</dbReference>
<dbReference type="InterPro" id="IPR014748">
    <property type="entry name" value="Enoyl-CoA_hydra_C"/>
</dbReference>
<dbReference type="Gene3D" id="3.90.226.10">
    <property type="entry name" value="2-enoyl-CoA Hydratase, Chain A, domain 1"/>
    <property type="match status" value="1"/>
</dbReference>
<reference evidence="4" key="1">
    <citation type="submission" date="2024-05" db="EMBL/GenBank/DDBJ databases">
        <title>Alkalihalobacillus sp. strain MEB203 novel alkaliphilic bacterium from Lonar Lake, India.</title>
        <authorList>
            <person name="Joshi A."/>
            <person name="Thite S."/>
            <person name="Mengade P."/>
        </authorList>
    </citation>
    <scope>NUCLEOTIDE SEQUENCE</scope>
    <source>
        <strain evidence="4">MEB 203</strain>
    </source>
</reference>
<dbReference type="PANTHER" id="PTHR11941:SF54">
    <property type="entry name" value="ENOYL-COA HYDRATASE, MITOCHONDRIAL"/>
    <property type="match status" value="1"/>
</dbReference>